<dbReference type="AlphaFoldDB" id="A0A9P1P299"/>
<sequence>MKTIHVVLIAVATALFSGGIGFVGGTAIGGVGGAAAGVFLGICITAETARQEGFLTAEQADNLVSIMRQNASTQWEIPPESLENFNCEQITQDLGSE</sequence>
<evidence type="ECO:0000313" key="1">
    <source>
        <dbReference type="EMBL" id="CDM97065.1"/>
    </source>
</evidence>
<proteinExistence type="predicted"/>
<name>A0A9P1P299_9CYAN</name>
<dbReference type="Proteomes" id="UP000032946">
    <property type="component" value="Chromosome"/>
</dbReference>
<evidence type="ECO:0000313" key="2">
    <source>
        <dbReference type="Proteomes" id="UP000032946"/>
    </source>
</evidence>
<organism evidence="1 2">
    <name type="scientific">Limnospira indica PCC 8005</name>
    <dbReference type="NCBI Taxonomy" id="376219"/>
    <lineage>
        <taxon>Bacteria</taxon>
        <taxon>Bacillati</taxon>
        <taxon>Cyanobacteriota</taxon>
        <taxon>Cyanophyceae</taxon>
        <taxon>Oscillatoriophycideae</taxon>
        <taxon>Oscillatoriales</taxon>
        <taxon>Sirenicapillariaceae</taxon>
        <taxon>Limnospira</taxon>
    </lineage>
</organism>
<dbReference type="EMBL" id="FO818640">
    <property type="protein sequence ID" value="CDM97065.1"/>
    <property type="molecule type" value="Genomic_DNA"/>
</dbReference>
<gene>
    <name evidence="1" type="ORF">ARTHRO_50032</name>
</gene>
<dbReference type="RefSeq" id="WP_008053459.1">
    <property type="nucleotide sequence ID" value="NZ_FO818640.1"/>
</dbReference>
<reference evidence="1 2" key="1">
    <citation type="submission" date="2014-02" db="EMBL/GenBank/DDBJ databases">
        <authorList>
            <person name="Genoscope - CEA"/>
        </authorList>
    </citation>
    <scope>NUCLEOTIDE SEQUENCE [LARGE SCALE GENOMIC DNA]</scope>
    <source>
        <strain evidence="1 2">PCC 8005</strain>
    </source>
</reference>
<keyword evidence="2" id="KW-1185">Reference proteome</keyword>
<protein>
    <submittedName>
        <fullName evidence="1">Uncharacterized protein</fullName>
    </submittedName>
</protein>
<accession>A0A9P1P299</accession>